<dbReference type="InterPro" id="IPR049035">
    <property type="entry name" value="ADDB_N"/>
</dbReference>
<keyword evidence="9" id="KW-0234">DNA repair</keyword>
<dbReference type="EMBL" id="FUXZ01000011">
    <property type="protein sequence ID" value="SKA69383.1"/>
    <property type="molecule type" value="Genomic_DNA"/>
</dbReference>
<evidence type="ECO:0000256" key="4">
    <source>
        <dbReference type="ARBA" id="ARBA00022801"/>
    </source>
</evidence>
<evidence type="ECO:0000256" key="5">
    <source>
        <dbReference type="ARBA" id="ARBA00022806"/>
    </source>
</evidence>
<evidence type="ECO:0000259" key="10">
    <source>
        <dbReference type="Pfam" id="PF12705"/>
    </source>
</evidence>
<keyword evidence="13" id="KW-1185">Reference proteome</keyword>
<dbReference type="OrthoDB" id="9758506at2"/>
<evidence type="ECO:0000256" key="6">
    <source>
        <dbReference type="ARBA" id="ARBA00022839"/>
    </source>
</evidence>
<evidence type="ECO:0000256" key="2">
    <source>
        <dbReference type="ARBA" id="ARBA00022741"/>
    </source>
</evidence>
<evidence type="ECO:0000259" key="11">
    <source>
        <dbReference type="Pfam" id="PF21445"/>
    </source>
</evidence>
<dbReference type="Proteomes" id="UP000190814">
    <property type="component" value="Unassembled WGS sequence"/>
</dbReference>
<evidence type="ECO:0000256" key="9">
    <source>
        <dbReference type="ARBA" id="ARBA00023204"/>
    </source>
</evidence>
<keyword evidence="2" id="KW-0547">Nucleotide-binding</keyword>
<dbReference type="RefSeq" id="WP_078766681.1">
    <property type="nucleotide sequence ID" value="NZ_FUXZ01000011.1"/>
</dbReference>
<dbReference type="GO" id="GO:0006310">
    <property type="term" value="P:DNA recombination"/>
    <property type="evidence" value="ECO:0007669"/>
    <property type="project" value="TreeGrafter"/>
</dbReference>
<name>A0A1T4VWK3_9FIRM</name>
<dbReference type="STRING" id="39495.SAMN02745111_01832"/>
<keyword evidence="7" id="KW-0067">ATP-binding</keyword>
<keyword evidence="6" id="KW-0269">Exonuclease</keyword>
<proteinExistence type="predicted"/>
<dbReference type="PANTHER" id="PTHR30591:SF1">
    <property type="entry name" value="RECBCD ENZYME SUBUNIT RECC"/>
    <property type="match status" value="1"/>
</dbReference>
<dbReference type="GO" id="GO:0006281">
    <property type="term" value="P:DNA repair"/>
    <property type="evidence" value="ECO:0007669"/>
    <property type="project" value="UniProtKB-KW"/>
</dbReference>
<dbReference type="AlphaFoldDB" id="A0A1T4VWK3"/>
<dbReference type="GO" id="GO:0003677">
    <property type="term" value="F:DNA binding"/>
    <property type="evidence" value="ECO:0007669"/>
    <property type="project" value="UniProtKB-KW"/>
</dbReference>
<evidence type="ECO:0000256" key="3">
    <source>
        <dbReference type="ARBA" id="ARBA00022763"/>
    </source>
</evidence>
<reference evidence="12 13" key="1">
    <citation type="submission" date="2017-02" db="EMBL/GenBank/DDBJ databases">
        <authorList>
            <person name="Peterson S.W."/>
        </authorList>
    </citation>
    <scope>NUCLEOTIDE SEQUENCE [LARGE SCALE GENOMIC DNA]</scope>
    <source>
        <strain evidence="12 13">ATCC 35992</strain>
    </source>
</reference>
<dbReference type="Pfam" id="PF12705">
    <property type="entry name" value="PDDEXK_1"/>
    <property type="match status" value="1"/>
</dbReference>
<evidence type="ECO:0000256" key="8">
    <source>
        <dbReference type="ARBA" id="ARBA00023125"/>
    </source>
</evidence>
<dbReference type="Gene3D" id="3.40.50.300">
    <property type="entry name" value="P-loop containing nucleotide triphosphate hydrolases"/>
    <property type="match status" value="3"/>
</dbReference>
<accession>A0A1T4VWK3</accession>
<evidence type="ECO:0000256" key="1">
    <source>
        <dbReference type="ARBA" id="ARBA00022722"/>
    </source>
</evidence>
<dbReference type="GO" id="GO:0004386">
    <property type="term" value="F:helicase activity"/>
    <property type="evidence" value="ECO:0007669"/>
    <property type="project" value="UniProtKB-KW"/>
</dbReference>
<dbReference type="SUPFAM" id="SSF52540">
    <property type="entry name" value="P-loop containing nucleoside triphosphate hydrolases"/>
    <property type="match status" value="1"/>
</dbReference>
<dbReference type="PANTHER" id="PTHR30591">
    <property type="entry name" value="RECBCD ENZYME SUBUNIT RECC"/>
    <property type="match status" value="1"/>
</dbReference>
<protein>
    <submittedName>
        <fullName evidence="12">DNA helicase/exodeoxyribonuclease V, subunit B</fullName>
    </submittedName>
</protein>
<dbReference type="GO" id="GO:0005524">
    <property type="term" value="F:ATP binding"/>
    <property type="evidence" value="ECO:0007669"/>
    <property type="project" value="UniProtKB-KW"/>
</dbReference>
<evidence type="ECO:0000313" key="13">
    <source>
        <dbReference type="Proteomes" id="UP000190814"/>
    </source>
</evidence>
<feature type="domain" description="PD-(D/E)XK endonuclease-like" evidence="10">
    <location>
        <begin position="779"/>
        <end position="1112"/>
    </location>
</feature>
<dbReference type="Pfam" id="PF21445">
    <property type="entry name" value="ADDB_N"/>
    <property type="match status" value="1"/>
</dbReference>
<keyword evidence="5 12" id="KW-0347">Helicase</keyword>
<sequence>MKLTFVIGRPGSGKSKYIYDKIIESAKDFNENHILIVPEQYTLSAQHKVCEFSGGHGSFNIDVLSFDRLAYSVFMELGIEIGTKLDETGKSIVLRKVVYENKNNLMVYKEKADMIGFANQIKSIISEFSQYNIDGEKFDSMLNETSSTPLLNSKLADIAMIVNAYKKEIDGKYITNDDIIHKLSEVIADSEIIKNSHFYFDGFTGFTPIQYELIESIMKVAKSCTYAVTLKEDDYPVNSYNSNDLFSLSKETIIMLSKIAREINTEGLSEDELINSVILDDKKRYKDNSMISYLEENIFFRGKPKEYEKEGEDIKLFECDNPKEECEFIARDIVKQVRNNNLRYKDIAVVCSDLEGYSRYLTEYFYKYDIPAFIDNKKEILDNPFVDTISALLDIIETGFSFDSVFHYLKRNMTDIKVEEVFLLENYCIANGIKGKKAWTNEFYKKKGDFDDELRKLNDIRRRFIKPVMEVYDVVTDKSSTIKDITKALYKYCVYMDFQGKLYKKKVEFDKTDAMLSKEYEQVYKIVMDLFDSMVGLLGDEKCGARKFNEIFSEGLSTIKVGLIPNVHDQVMVGDIERSRVSDIKSLYVCGFNDGKVLASSSDNSIISETDRRFLKEKDFTLAPDDRSRCFINRFYLYTLLALPSDNLSISWSNVTTTGDGILPSSVVADIRKIFPNIRVSSIARLSKEKIVDINDLDYIVNEKIAFDILASLSGMKNKNLDDETKILFDVIRLSLKDSNDKKSFRMIENGKRFYEHDNTLTKEIAEELYALRSMIGITGYEKYAKCPYSQFLEIALGIREREVYQISSMDIGNMYHDCLEQFCLIMNEKNVSWKELTDEQITEFVDSSAEIVSKKNESMQVFAEDSYSKFRLARIIDATVNVIRMIRKQIEVSKFTPKYFEYKVNRGRVDRVDVYEEDGRVYFRVVDYKSGSNVFDIVKVYNKLQLQLLAYINDTYKKISDVYREKEIIPVGGYYYHVDEDKYLTKNEACPDGKYDDDLAFNIRLVGNKLSGNTVNDENCFLITDEALMDDSLDYKDRSSKVVNITYKKDCTLTTNSEVLSDGEFKKLRDYIEDSMDEMKNDMLSGKNERHPYCYSGSTSCKYCAYTSICNFNPTFNKNDQYNEIKMNKNDVLDILRKED</sequence>
<keyword evidence="3" id="KW-0227">DNA damage</keyword>
<keyword evidence="4" id="KW-0378">Hydrolase</keyword>
<feature type="domain" description="ATP-dependent helicase/deoxyribonuclease subunit B N-terminal" evidence="11">
    <location>
        <begin position="5"/>
        <end position="295"/>
    </location>
</feature>
<evidence type="ECO:0000313" key="12">
    <source>
        <dbReference type="EMBL" id="SKA69383.1"/>
    </source>
</evidence>
<dbReference type="InterPro" id="IPR038726">
    <property type="entry name" value="PDDEXK_AddAB-type"/>
</dbReference>
<gene>
    <name evidence="12" type="ORF">SAMN02745111_01832</name>
</gene>
<dbReference type="InterPro" id="IPR027417">
    <property type="entry name" value="P-loop_NTPase"/>
</dbReference>
<dbReference type="GO" id="GO:0004527">
    <property type="term" value="F:exonuclease activity"/>
    <property type="evidence" value="ECO:0007669"/>
    <property type="project" value="UniProtKB-KW"/>
</dbReference>
<keyword evidence="1" id="KW-0540">Nuclease</keyword>
<keyword evidence="8" id="KW-0238">DNA-binding</keyword>
<organism evidence="12 13">
    <name type="scientific">Eubacterium uniforme</name>
    <dbReference type="NCBI Taxonomy" id="39495"/>
    <lineage>
        <taxon>Bacteria</taxon>
        <taxon>Bacillati</taxon>
        <taxon>Bacillota</taxon>
        <taxon>Clostridia</taxon>
        <taxon>Eubacteriales</taxon>
        <taxon>Eubacteriaceae</taxon>
        <taxon>Eubacterium</taxon>
    </lineage>
</organism>
<evidence type="ECO:0000256" key="7">
    <source>
        <dbReference type="ARBA" id="ARBA00022840"/>
    </source>
</evidence>